<protein>
    <recommendedName>
        <fullName evidence="5">Peptidase C14 caspase domain-containing protein</fullName>
    </recommendedName>
</protein>
<name>A0A2H3C1A1_9AGAR</name>
<evidence type="ECO:0000256" key="1">
    <source>
        <dbReference type="ARBA" id="ARBA00009005"/>
    </source>
</evidence>
<dbReference type="EMBL" id="KZ293422">
    <property type="protein sequence ID" value="PBK72088.1"/>
    <property type="molecule type" value="Genomic_DNA"/>
</dbReference>
<dbReference type="PANTHER" id="PTHR48104">
    <property type="entry name" value="METACASPASE-4"/>
    <property type="match status" value="1"/>
</dbReference>
<dbReference type="GO" id="GO:0004197">
    <property type="term" value="F:cysteine-type endopeptidase activity"/>
    <property type="evidence" value="ECO:0007669"/>
    <property type="project" value="InterPro"/>
</dbReference>
<dbReference type="Gene3D" id="3.40.50.1460">
    <property type="match status" value="1"/>
</dbReference>
<evidence type="ECO:0000313" key="7">
    <source>
        <dbReference type="Proteomes" id="UP000218334"/>
    </source>
</evidence>
<dbReference type="Pfam" id="PF00656">
    <property type="entry name" value="Peptidase_C14"/>
    <property type="match status" value="1"/>
</dbReference>
<dbReference type="SUPFAM" id="SSF52129">
    <property type="entry name" value="Caspase-like"/>
    <property type="match status" value="1"/>
</dbReference>
<dbReference type="GO" id="GO:0005737">
    <property type="term" value="C:cytoplasm"/>
    <property type="evidence" value="ECO:0007669"/>
    <property type="project" value="TreeGrafter"/>
</dbReference>
<dbReference type="Proteomes" id="UP000218334">
    <property type="component" value="Unassembled WGS sequence"/>
</dbReference>
<feature type="domain" description="Peptidase C14 caspase" evidence="5">
    <location>
        <begin position="110"/>
        <end position="385"/>
    </location>
</feature>
<dbReference type="GO" id="GO:0006915">
    <property type="term" value="P:apoptotic process"/>
    <property type="evidence" value="ECO:0007669"/>
    <property type="project" value="UniProtKB-KW"/>
</dbReference>
<dbReference type="AlphaFoldDB" id="A0A2H3C1A1"/>
<keyword evidence="3" id="KW-0788">Thiol protease</keyword>
<evidence type="ECO:0000313" key="6">
    <source>
        <dbReference type="EMBL" id="PBK72088.1"/>
    </source>
</evidence>
<evidence type="ECO:0000256" key="3">
    <source>
        <dbReference type="ARBA" id="ARBA00022807"/>
    </source>
</evidence>
<sequence>MVLDEDVRAQRKKKVKKEPAQHYTIAPGERTGSTVDLQEAEGHARSPKDRRIGRHVFGIPFFRAEAPSVFRRHCAEDCRVGALFTRHSVLRISPSSTRDARYSVDRSRFWAILIGIDAYKHSRLRGCVSDALSIKRFFTDDLGVPEGHIQCLLGPNNPTPGDPKLTPTPSRANIVDMLYSLVHNPEIDQNDNIIIYYAGHGSIYRCPEHPHAVRCRSGLCPTEALCPLDRDTQDADGKWIPDISDREINTLFKHISLAKGNKITFIADCCYARSFSRQDQDSVRSTHPTSHASLDDMLCAADERWKQSGDPNYQSVLSKDWQPDMSSRVVLAACKDNQSAKEEQGHNGFHGVFTRTLVRVLRSIDYKKGTTYIDLVHLVNQSISQTPVVAGVHKSERLWYTKPR</sequence>
<reference evidence="7" key="1">
    <citation type="journal article" date="2017" name="Nat. Ecol. Evol.">
        <title>Genome expansion and lineage-specific genetic innovations in the forest pathogenic fungi Armillaria.</title>
        <authorList>
            <person name="Sipos G."/>
            <person name="Prasanna A.N."/>
            <person name="Walter M.C."/>
            <person name="O'Connor E."/>
            <person name="Balint B."/>
            <person name="Krizsan K."/>
            <person name="Kiss B."/>
            <person name="Hess J."/>
            <person name="Varga T."/>
            <person name="Slot J."/>
            <person name="Riley R."/>
            <person name="Boka B."/>
            <person name="Rigling D."/>
            <person name="Barry K."/>
            <person name="Lee J."/>
            <person name="Mihaltcheva S."/>
            <person name="LaButti K."/>
            <person name="Lipzen A."/>
            <person name="Waldron R."/>
            <person name="Moloney N.M."/>
            <person name="Sperisen C."/>
            <person name="Kredics L."/>
            <person name="Vagvoelgyi C."/>
            <person name="Patrignani A."/>
            <person name="Fitzpatrick D."/>
            <person name="Nagy I."/>
            <person name="Doyle S."/>
            <person name="Anderson J.B."/>
            <person name="Grigoriev I.V."/>
            <person name="Gueldener U."/>
            <person name="Muensterkoetter M."/>
            <person name="Nagy L.G."/>
        </authorList>
    </citation>
    <scope>NUCLEOTIDE SEQUENCE [LARGE SCALE GENOMIC DNA]</scope>
    <source>
        <strain evidence="7">28-4</strain>
    </source>
</reference>
<gene>
    <name evidence="6" type="ORF">ARMSODRAFT_1082581</name>
</gene>
<organism evidence="6 7">
    <name type="scientific">Armillaria solidipes</name>
    <dbReference type="NCBI Taxonomy" id="1076256"/>
    <lineage>
        <taxon>Eukaryota</taxon>
        <taxon>Fungi</taxon>
        <taxon>Dikarya</taxon>
        <taxon>Basidiomycota</taxon>
        <taxon>Agaricomycotina</taxon>
        <taxon>Agaricomycetes</taxon>
        <taxon>Agaricomycetidae</taxon>
        <taxon>Agaricales</taxon>
        <taxon>Marasmiineae</taxon>
        <taxon>Physalacriaceae</taxon>
        <taxon>Armillaria</taxon>
    </lineage>
</organism>
<dbReference type="InterPro" id="IPR050452">
    <property type="entry name" value="Metacaspase"/>
</dbReference>
<keyword evidence="7" id="KW-1185">Reference proteome</keyword>
<evidence type="ECO:0000256" key="4">
    <source>
        <dbReference type="SAM" id="MobiDB-lite"/>
    </source>
</evidence>
<evidence type="ECO:0000259" key="5">
    <source>
        <dbReference type="Pfam" id="PF00656"/>
    </source>
</evidence>
<dbReference type="InterPro" id="IPR029030">
    <property type="entry name" value="Caspase-like_dom_sf"/>
</dbReference>
<keyword evidence="2" id="KW-0053">Apoptosis</keyword>
<dbReference type="InterPro" id="IPR011600">
    <property type="entry name" value="Pept_C14_caspase"/>
</dbReference>
<proteinExistence type="inferred from homology"/>
<evidence type="ECO:0000256" key="2">
    <source>
        <dbReference type="ARBA" id="ARBA00022703"/>
    </source>
</evidence>
<feature type="region of interest" description="Disordered" evidence="4">
    <location>
        <begin position="1"/>
        <end position="34"/>
    </location>
</feature>
<accession>A0A2H3C1A1</accession>
<comment type="similarity">
    <text evidence="1">Belongs to the peptidase C14B family.</text>
</comment>
<dbReference type="GO" id="GO:0006508">
    <property type="term" value="P:proteolysis"/>
    <property type="evidence" value="ECO:0007669"/>
    <property type="project" value="InterPro"/>
</dbReference>
<keyword evidence="3" id="KW-0378">Hydrolase</keyword>
<keyword evidence="3" id="KW-0645">Protease</keyword>
<dbReference type="PANTHER" id="PTHR48104:SF30">
    <property type="entry name" value="METACASPASE-1"/>
    <property type="match status" value="1"/>
</dbReference>